<gene>
    <name evidence="2" type="ORF">BA177_08675</name>
</gene>
<evidence type="ECO:0000256" key="1">
    <source>
        <dbReference type="SAM" id="Phobius"/>
    </source>
</evidence>
<organism evidence="2 3">
    <name type="scientific">Woeseia oceani</name>
    <dbReference type="NCBI Taxonomy" id="1548547"/>
    <lineage>
        <taxon>Bacteria</taxon>
        <taxon>Pseudomonadati</taxon>
        <taxon>Pseudomonadota</taxon>
        <taxon>Gammaproteobacteria</taxon>
        <taxon>Woeseiales</taxon>
        <taxon>Woeseiaceae</taxon>
        <taxon>Woeseia</taxon>
    </lineage>
</organism>
<proteinExistence type="predicted"/>
<sequence>MLNHRVVSRIVAIGFGLLLAMYSYQRITDPLPKEQRRQEEQVVMAAREILLSYVGRERTVDLVDPVAPDRKVGKVYIYPTDDGWQVSGHYRRDNEMRWHPWLMTLNKQHGLIALDVQDSSPDLVSIAAVDPVFTTK</sequence>
<evidence type="ECO:0000313" key="2">
    <source>
        <dbReference type="EMBL" id="ANO51265.1"/>
    </source>
</evidence>
<dbReference type="KEGG" id="woc:BA177_08675"/>
<dbReference type="STRING" id="1548547.BA177_08675"/>
<keyword evidence="1" id="KW-0472">Membrane</keyword>
<keyword evidence="1" id="KW-0812">Transmembrane</keyword>
<dbReference type="RefSeq" id="WP_068615449.1">
    <property type="nucleotide sequence ID" value="NZ_CP016268.1"/>
</dbReference>
<dbReference type="EMBL" id="CP016268">
    <property type="protein sequence ID" value="ANO51265.1"/>
    <property type="molecule type" value="Genomic_DNA"/>
</dbReference>
<reference evidence="2 3" key="1">
    <citation type="submission" date="2016-06" db="EMBL/GenBank/DDBJ databases">
        <title>Complete genome sequence of a deep-branching marine Gamma Proteobacterium Woeseia oceani type strain XK5.</title>
        <authorList>
            <person name="Mu D."/>
            <person name="Du Z."/>
        </authorList>
    </citation>
    <scope>NUCLEOTIDE SEQUENCE [LARGE SCALE GENOMIC DNA]</scope>
    <source>
        <strain evidence="2 3">XK5</strain>
    </source>
</reference>
<keyword evidence="3" id="KW-1185">Reference proteome</keyword>
<dbReference type="Proteomes" id="UP000092695">
    <property type="component" value="Chromosome"/>
</dbReference>
<evidence type="ECO:0000313" key="3">
    <source>
        <dbReference type="Proteomes" id="UP000092695"/>
    </source>
</evidence>
<protein>
    <submittedName>
        <fullName evidence="2">Uncharacterized protein</fullName>
    </submittedName>
</protein>
<name>A0A193LFF5_9GAMM</name>
<keyword evidence="1" id="KW-1133">Transmembrane helix</keyword>
<dbReference type="AlphaFoldDB" id="A0A193LFF5"/>
<feature type="transmembrane region" description="Helical" evidence="1">
    <location>
        <begin position="6"/>
        <end position="24"/>
    </location>
</feature>
<accession>A0A193LFF5</accession>